<dbReference type="PROSITE" id="PS51257">
    <property type="entry name" value="PROKAR_LIPOPROTEIN"/>
    <property type="match status" value="1"/>
</dbReference>
<keyword evidence="3" id="KW-1185">Reference proteome</keyword>
<feature type="chain" id="PRO_5045457683" description="DUF4352 domain-containing protein" evidence="1">
    <location>
        <begin position="27"/>
        <end position="168"/>
    </location>
</feature>
<organism evidence="2 3">
    <name type="scientific">Actinokineospora soli</name>
    <dbReference type="NCBI Taxonomy" id="1048753"/>
    <lineage>
        <taxon>Bacteria</taxon>
        <taxon>Bacillati</taxon>
        <taxon>Actinomycetota</taxon>
        <taxon>Actinomycetes</taxon>
        <taxon>Pseudonocardiales</taxon>
        <taxon>Pseudonocardiaceae</taxon>
        <taxon>Actinokineospora</taxon>
    </lineage>
</organism>
<sequence>MSNLRAAIAALAIAATGCTSGPSATAGLVEVAVGQHIEIRAAGSPVLATLWVQRVEPVSCSQPGSLPPSRGHYLAVTVVLRTSRDYAPDWGWWMTSDDFTTIDSSGDESGRGLFTSCLPPDLLLEEDFYRPDSGYEGAVLLDTEETSGTLVYRPRNLAGDIVGWRWRF</sequence>
<evidence type="ECO:0008006" key="4">
    <source>
        <dbReference type="Google" id="ProtNLM"/>
    </source>
</evidence>
<proteinExistence type="predicted"/>
<gene>
    <name evidence="2" type="ORF">ACFQV2_18005</name>
</gene>
<reference evidence="3" key="1">
    <citation type="journal article" date="2019" name="Int. J. Syst. Evol. Microbiol.">
        <title>The Global Catalogue of Microorganisms (GCM) 10K type strain sequencing project: providing services to taxonomists for standard genome sequencing and annotation.</title>
        <authorList>
            <consortium name="The Broad Institute Genomics Platform"/>
            <consortium name="The Broad Institute Genome Sequencing Center for Infectious Disease"/>
            <person name="Wu L."/>
            <person name="Ma J."/>
        </authorList>
    </citation>
    <scope>NUCLEOTIDE SEQUENCE [LARGE SCALE GENOMIC DNA]</scope>
    <source>
        <strain evidence="3">JCM 17695</strain>
    </source>
</reference>
<accession>A0ABW2TMW2</accession>
<protein>
    <recommendedName>
        <fullName evidence="4">DUF4352 domain-containing protein</fullName>
    </recommendedName>
</protein>
<feature type="signal peptide" evidence="1">
    <location>
        <begin position="1"/>
        <end position="26"/>
    </location>
</feature>
<comment type="caution">
    <text evidence="2">The sequence shown here is derived from an EMBL/GenBank/DDBJ whole genome shotgun (WGS) entry which is preliminary data.</text>
</comment>
<evidence type="ECO:0000313" key="3">
    <source>
        <dbReference type="Proteomes" id="UP001596512"/>
    </source>
</evidence>
<dbReference type="Proteomes" id="UP001596512">
    <property type="component" value="Unassembled WGS sequence"/>
</dbReference>
<keyword evidence="1" id="KW-0732">Signal</keyword>
<dbReference type="EMBL" id="JBHTEY010000004">
    <property type="protein sequence ID" value="MFC7615120.1"/>
    <property type="molecule type" value="Genomic_DNA"/>
</dbReference>
<evidence type="ECO:0000256" key="1">
    <source>
        <dbReference type="SAM" id="SignalP"/>
    </source>
</evidence>
<evidence type="ECO:0000313" key="2">
    <source>
        <dbReference type="EMBL" id="MFC7615120.1"/>
    </source>
</evidence>
<name>A0ABW2TMW2_9PSEU</name>